<evidence type="ECO:0000256" key="10">
    <source>
        <dbReference type="ARBA" id="ARBA00022989"/>
    </source>
</evidence>
<feature type="active site" description="Proton acceptor" evidence="15">
    <location>
        <position position="68"/>
    </location>
</feature>
<dbReference type="GO" id="GO:0005886">
    <property type="term" value="C:plasma membrane"/>
    <property type="evidence" value="ECO:0007669"/>
    <property type="project" value="UniProtKB-SubCell"/>
</dbReference>
<keyword evidence="12 19" id="KW-0472">Membrane</keyword>
<dbReference type="Proteomes" id="UP000230779">
    <property type="component" value="Unassembled WGS sequence"/>
</dbReference>
<dbReference type="PANTHER" id="PTHR34299:SF1">
    <property type="entry name" value="DIACYLGLYCEROL KINASE"/>
    <property type="match status" value="1"/>
</dbReference>
<evidence type="ECO:0000256" key="8">
    <source>
        <dbReference type="ARBA" id="ARBA00022777"/>
    </source>
</evidence>
<keyword evidence="6 19" id="KW-0812">Transmembrane</keyword>
<accession>A0A2M7RKV8</accession>
<evidence type="ECO:0000256" key="1">
    <source>
        <dbReference type="ARBA" id="ARBA00004651"/>
    </source>
</evidence>
<feature type="binding site" evidence="18">
    <location>
        <position position="75"/>
    </location>
    <ligand>
        <name>a divalent metal cation</name>
        <dbReference type="ChEBI" id="CHEBI:60240"/>
    </ligand>
</feature>
<organism evidence="20 21">
    <name type="scientific">Candidatus Kerfeldbacteria bacterium CG_4_10_14_0_8_um_filter_42_10</name>
    <dbReference type="NCBI Taxonomy" id="2014248"/>
    <lineage>
        <taxon>Bacteria</taxon>
        <taxon>Candidatus Kerfeldiibacteriota</taxon>
    </lineage>
</organism>
<feature type="transmembrane region" description="Helical" evidence="19">
    <location>
        <begin position="95"/>
        <end position="116"/>
    </location>
</feature>
<dbReference type="Gene3D" id="1.10.287.3610">
    <property type="match status" value="1"/>
</dbReference>
<dbReference type="InterPro" id="IPR033717">
    <property type="entry name" value="UDPK"/>
</dbReference>
<sequence>MPLINWKTLRKSFCYAGCGMRYAFKNEQSFRFQVFASVIVLILMFLFPLSAWERIVVILLIFMVLILELINTTFEKIVDILKPRVHFYAEVIKDLMAAVVLIASVGALVIGLYIFLPHFF</sequence>
<feature type="binding site" evidence="16">
    <location>
        <position position="68"/>
    </location>
    <ligand>
        <name>substrate</name>
    </ligand>
</feature>
<keyword evidence="11" id="KW-0443">Lipid metabolism</keyword>
<evidence type="ECO:0000256" key="11">
    <source>
        <dbReference type="ARBA" id="ARBA00023098"/>
    </source>
</evidence>
<dbReference type="GO" id="GO:0016301">
    <property type="term" value="F:kinase activity"/>
    <property type="evidence" value="ECO:0007669"/>
    <property type="project" value="UniProtKB-KW"/>
</dbReference>
<keyword evidence="5" id="KW-0808">Transferase</keyword>
<keyword evidence="3" id="KW-1003">Cell membrane</keyword>
<evidence type="ECO:0000256" key="15">
    <source>
        <dbReference type="PIRSR" id="PIRSR600829-1"/>
    </source>
</evidence>
<evidence type="ECO:0000313" key="21">
    <source>
        <dbReference type="Proteomes" id="UP000230779"/>
    </source>
</evidence>
<name>A0A2M7RKV8_9BACT</name>
<dbReference type="AlphaFoldDB" id="A0A2M7RKV8"/>
<feature type="binding site" evidence="17">
    <location>
        <position position="15"/>
    </location>
    <ligand>
        <name>ATP</name>
        <dbReference type="ChEBI" id="CHEBI:30616"/>
    </ligand>
</feature>
<feature type="binding site" evidence="17">
    <location>
        <begin position="93"/>
        <end position="94"/>
    </location>
    <ligand>
        <name>ATP</name>
        <dbReference type="ChEBI" id="CHEBI:30616"/>
    </ligand>
</feature>
<evidence type="ECO:0000256" key="4">
    <source>
        <dbReference type="ARBA" id="ARBA00022516"/>
    </source>
</evidence>
<dbReference type="PANTHER" id="PTHR34299">
    <property type="entry name" value="DIACYLGLYCEROL KINASE"/>
    <property type="match status" value="1"/>
</dbReference>
<reference evidence="20 21" key="1">
    <citation type="submission" date="2017-09" db="EMBL/GenBank/DDBJ databases">
        <title>Depth-based differentiation of microbial function through sediment-hosted aquifers and enrichment of novel symbionts in the deep terrestrial subsurface.</title>
        <authorList>
            <person name="Probst A.J."/>
            <person name="Ladd B."/>
            <person name="Jarett J.K."/>
            <person name="Geller-Mcgrath D.E."/>
            <person name="Sieber C.M."/>
            <person name="Emerson J.B."/>
            <person name="Anantharaman K."/>
            <person name="Thomas B.C."/>
            <person name="Malmstrom R."/>
            <person name="Stieglmeier M."/>
            <person name="Klingl A."/>
            <person name="Woyke T."/>
            <person name="Ryan C.M."/>
            <person name="Banfield J.F."/>
        </authorList>
    </citation>
    <scope>NUCLEOTIDE SEQUENCE [LARGE SCALE GENOMIC DNA]</scope>
    <source>
        <strain evidence="20">CG_4_10_14_0_8_um_filter_42_10</strain>
    </source>
</reference>
<evidence type="ECO:0000256" key="17">
    <source>
        <dbReference type="PIRSR" id="PIRSR600829-3"/>
    </source>
</evidence>
<feature type="binding site" evidence="18">
    <location>
        <position position="27"/>
    </location>
    <ligand>
        <name>a divalent metal cation</name>
        <dbReference type="ChEBI" id="CHEBI:60240"/>
    </ligand>
</feature>
<keyword evidence="14" id="KW-1208">Phospholipid metabolism</keyword>
<evidence type="ECO:0000256" key="12">
    <source>
        <dbReference type="ARBA" id="ARBA00023136"/>
    </source>
</evidence>
<protein>
    <submittedName>
        <fullName evidence="20">Diacylglycerol kinase</fullName>
    </submittedName>
</protein>
<gene>
    <name evidence="20" type="ORF">COY66_00535</name>
</gene>
<evidence type="ECO:0000256" key="18">
    <source>
        <dbReference type="PIRSR" id="PIRSR600829-4"/>
    </source>
</evidence>
<comment type="similarity">
    <text evidence="2">Belongs to the bacterial diacylglycerol kinase family.</text>
</comment>
<feature type="binding site" evidence="17">
    <location>
        <position position="75"/>
    </location>
    <ligand>
        <name>ATP</name>
        <dbReference type="ChEBI" id="CHEBI:30616"/>
    </ligand>
</feature>
<evidence type="ECO:0000313" key="20">
    <source>
        <dbReference type="EMBL" id="PIY97222.1"/>
    </source>
</evidence>
<evidence type="ECO:0000256" key="14">
    <source>
        <dbReference type="ARBA" id="ARBA00023264"/>
    </source>
</evidence>
<evidence type="ECO:0000256" key="13">
    <source>
        <dbReference type="ARBA" id="ARBA00023209"/>
    </source>
</evidence>
<feature type="transmembrane region" description="Helical" evidence="19">
    <location>
        <begin position="30"/>
        <end position="49"/>
    </location>
</feature>
<dbReference type="GO" id="GO:0008654">
    <property type="term" value="P:phospholipid biosynthetic process"/>
    <property type="evidence" value="ECO:0007669"/>
    <property type="project" value="UniProtKB-KW"/>
</dbReference>
<feature type="binding site" evidence="16">
    <location>
        <position position="54"/>
    </location>
    <ligand>
        <name>substrate</name>
    </ligand>
</feature>
<keyword evidence="18" id="KW-0460">Magnesium</keyword>
<evidence type="ECO:0000256" key="5">
    <source>
        <dbReference type="ARBA" id="ARBA00022679"/>
    </source>
</evidence>
<keyword evidence="7 17" id="KW-0547">Nucleotide-binding</keyword>
<dbReference type="GO" id="GO:0005524">
    <property type="term" value="F:ATP binding"/>
    <property type="evidence" value="ECO:0007669"/>
    <property type="project" value="UniProtKB-KW"/>
</dbReference>
<dbReference type="InterPro" id="IPR000829">
    <property type="entry name" value="DAGK"/>
</dbReference>
<comment type="caution">
    <text evidence="20">The sequence shown here is derived from an EMBL/GenBank/DDBJ whole genome shotgun (WGS) entry which is preliminary data.</text>
</comment>
<evidence type="ECO:0000256" key="3">
    <source>
        <dbReference type="ARBA" id="ARBA00022475"/>
    </source>
</evidence>
<dbReference type="Pfam" id="PF01219">
    <property type="entry name" value="DAGK_prokar"/>
    <property type="match status" value="1"/>
</dbReference>
<keyword evidence="18" id="KW-0479">Metal-binding</keyword>
<evidence type="ECO:0000256" key="19">
    <source>
        <dbReference type="SAM" id="Phobius"/>
    </source>
</evidence>
<evidence type="ECO:0000256" key="7">
    <source>
        <dbReference type="ARBA" id="ARBA00022741"/>
    </source>
</evidence>
<keyword evidence="13" id="KW-0594">Phospholipid biosynthesis</keyword>
<keyword evidence="10 19" id="KW-1133">Transmembrane helix</keyword>
<comment type="cofactor">
    <cofactor evidence="18">
        <name>Mg(2+)</name>
        <dbReference type="ChEBI" id="CHEBI:18420"/>
    </cofactor>
    <text evidence="18">Mn(2+), Zn(2+), Cd(2+) and Co(2+) support activity to lesser extents.</text>
</comment>
<comment type="subcellular location">
    <subcellularLocation>
        <location evidence="1">Cell membrane</location>
        <topology evidence="1">Multi-pass membrane protein</topology>
    </subcellularLocation>
</comment>
<dbReference type="InterPro" id="IPR036945">
    <property type="entry name" value="DAGK_sf"/>
</dbReference>
<proteinExistence type="inferred from homology"/>
<dbReference type="CDD" id="cd14265">
    <property type="entry name" value="UDPK_IM_like"/>
    <property type="match status" value="1"/>
</dbReference>
<evidence type="ECO:0000256" key="16">
    <source>
        <dbReference type="PIRSR" id="PIRSR600829-2"/>
    </source>
</evidence>
<keyword evidence="4" id="KW-0444">Lipid biosynthesis</keyword>
<dbReference type="EMBL" id="PFMD01000006">
    <property type="protein sequence ID" value="PIY97222.1"/>
    <property type="molecule type" value="Genomic_DNA"/>
</dbReference>
<keyword evidence="9 17" id="KW-0067">ATP-binding</keyword>
<feature type="transmembrane region" description="Helical" evidence="19">
    <location>
        <begin position="55"/>
        <end position="74"/>
    </location>
</feature>
<evidence type="ECO:0000256" key="6">
    <source>
        <dbReference type="ARBA" id="ARBA00022692"/>
    </source>
</evidence>
<dbReference type="GO" id="GO:0046872">
    <property type="term" value="F:metal ion binding"/>
    <property type="evidence" value="ECO:0007669"/>
    <property type="project" value="UniProtKB-KW"/>
</dbReference>
<evidence type="ECO:0000256" key="9">
    <source>
        <dbReference type="ARBA" id="ARBA00022840"/>
    </source>
</evidence>
<feature type="binding site" evidence="17">
    <location>
        <position position="27"/>
    </location>
    <ligand>
        <name>ATP</name>
        <dbReference type="ChEBI" id="CHEBI:30616"/>
    </ligand>
</feature>
<evidence type="ECO:0000256" key="2">
    <source>
        <dbReference type="ARBA" id="ARBA00005967"/>
    </source>
</evidence>
<keyword evidence="8 20" id="KW-0418">Kinase</keyword>